<sequence>MTANSQRQRFSKMLKILREHFQLAMVIILCSCAIIAIAPFAVARALSHEWLLAILDSGIVMGMVVILVLALRTGRVRLASIVLSMFYTTAGVTMVHLKSDTLIYWIYPISIANFFILPARYAGTINLCALLALTPLTNHFKESLEFFELLVTLLLVNVFAWVFSWRTEDQRQQLQQQATIDPLTGIGNRRKLSQFLETQVIDQTAVFSGAVILVDLDHFKEINDTYGHDQGDAVLQKVANIIHGRLRANNDEVYRYGGEEFLLLLHNTTLAGAIQVAESLRLEIAQTFKEQTPSLTASFGCAQHHPKETWNHWIKRADQALYQAKDSGRNCVQPPLAERYATE</sequence>
<evidence type="ECO:0000313" key="5">
    <source>
        <dbReference type="EMBL" id="MFC3154496.1"/>
    </source>
</evidence>
<keyword evidence="3" id="KW-0812">Transmembrane</keyword>
<dbReference type="PROSITE" id="PS50887">
    <property type="entry name" value="GGDEF"/>
    <property type="match status" value="1"/>
</dbReference>
<feature type="transmembrane region" description="Helical" evidence="3">
    <location>
        <begin position="146"/>
        <end position="165"/>
    </location>
</feature>
<dbReference type="InterPro" id="IPR029787">
    <property type="entry name" value="Nucleotide_cyclase"/>
</dbReference>
<dbReference type="InterPro" id="IPR043128">
    <property type="entry name" value="Rev_trsase/Diguanyl_cyclase"/>
</dbReference>
<dbReference type="Proteomes" id="UP001595548">
    <property type="component" value="Unassembled WGS sequence"/>
</dbReference>
<dbReference type="EMBL" id="JBHRTL010000004">
    <property type="protein sequence ID" value="MFC3154496.1"/>
    <property type="molecule type" value="Genomic_DNA"/>
</dbReference>
<dbReference type="PANTHER" id="PTHR45138">
    <property type="entry name" value="REGULATORY COMPONENTS OF SENSORY TRANSDUCTION SYSTEM"/>
    <property type="match status" value="1"/>
</dbReference>
<dbReference type="Pfam" id="PF00990">
    <property type="entry name" value="GGDEF"/>
    <property type="match status" value="1"/>
</dbReference>
<evidence type="ECO:0000256" key="3">
    <source>
        <dbReference type="SAM" id="Phobius"/>
    </source>
</evidence>
<feature type="transmembrane region" description="Helical" evidence="3">
    <location>
        <begin position="50"/>
        <end position="71"/>
    </location>
</feature>
<dbReference type="PROSITE" id="PS51257">
    <property type="entry name" value="PROKAR_LIPOPROTEIN"/>
    <property type="match status" value="1"/>
</dbReference>
<dbReference type="InterPro" id="IPR000160">
    <property type="entry name" value="GGDEF_dom"/>
</dbReference>
<dbReference type="Gene3D" id="3.30.70.270">
    <property type="match status" value="1"/>
</dbReference>
<evidence type="ECO:0000259" key="4">
    <source>
        <dbReference type="PROSITE" id="PS50887"/>
    </source>
</evidence>
<dbReference type="SUPFAM" id="SSF55073">
    <property type="entry name" value="Nucleotide cyclase"/>
    <property type="match status" value="1"/>
</dbReference>
<keyword evidence="6" id="KW-1185">Reference proteome</keyword>
<dbReference type="PANTHER" id="PTHR45138:SF9">
    <property type="entry name" value="DIGUANYLATE CYCLASE DGCM-RELATED"/>
    <property type="match status" value="1"/>
</dbReference>
<comment type="caution">
    <text evidence="5">The sequence shown here is derived from an EMBL/GenBank/DDBJ whole genome shotgun (WGS) entry which is preliminary data.</text>
</comment>
<organism evidence="5 6">
    <name type="scientific">Gilvimarinus japonicus</name>
    <dbReference type="NCBI Taxonomy" id="1796469"/>
    <lineage>
        <taxon>Bacteria</taxon>
        <taxon>Pseudomonadati</taxon>
        <taxon>Pseudomonadota</taxon>
        <taxon>Gammaproteobacteria</taxon>
        <taxon>Cellvibrionales</taxon>
        <taxon>Cellvibrionaceae</taxon>
        <taxon>Gilvimarinus</taxon>
    </lineage>
</organism>
<keyword evidence="5" id="KW-0548">Nucleotidyltransferase</keyword>
<evidence type="ECO:0000256" key="2">
    <source>
        <dbReference type="ARBA" id="ARBA00034247"/>
    </source>
</evidence>
<feature type="transmembrane region" description="Helical" evidence="3">
    <location>
        <begin position="21"/>
        <end position="44"/>
    </location>
</feature>
<dbReference type="NCBIfam" id="TIGR00254">
    <property type="entry name" value="GGDEF"/>
    <property type="match status" value="1"/>
</dbReference>
<name>A0ABV7HSM0_9GAMM</name>
<dbReference type="InterPro" id="IPR050469">
    <property type="entry name" value="Diguanylate_Cyclase"/>
</dbReference>
<evidence type="ECO:0000256" key="1">
    <source>
        <dbReference type="ARBA" id="ARBA00012528"/>
    </source>
</evidence>
<keyword evidence="3" id="KW-0472">Membrane</keyword>
<feature type="domain" description="GGDEF" evidence="4">
    <location>
        <begin position="207"/>
        <end position="337"/>
    </location>
</feature>
<reference evidence="6" key="1">
    <citation type="journal article" date="2019" name="Int. J. Syst. Evol. Microbiol.">
        <title>The Global Catalogue of Microorganisms (GCM) 10K type strain sequencing project: providing services to taxonomists for standard genome sequencing and annotation.</title>
        <authorList>
            <consortium name="The Broad Institute Genomics Platform"/>
            <consortium name="The Broad Institute Genome Sequencing Center for Infectious Disease"/>
            <person name="Wu L."/>
            <person name="Ma J."/>
        </authorList>
    </citation>
    <scope>NUCLEOTIDE SEQUENCE [LARGE SCALE GENOMIC DNA]</scope>
    <source>
        <strain evidence="6">KCTC 52141</strain>
    </source>
</reference>
<keyword evidence="3" id="KW-1133">Transmembrane helix</keyword>
<feature type="transmembrane region" description="Helical" evidence="3">
    <location>
        <begin position="103"/>
        <end position="134"/>
    </location>
</feature>
<dbReference type="SMART" id="SM00267">
    <property type="entry name" value="GGDEF"/>
    <property type="match status" value="1"/>
</dbReference>
<dbReference type="RefSeq" id="WP_382414764.1">
    <property type="nucleotide sequence ID" value="NZ_AP031500.1"/>
</dbReference>
<dbReference type="GO" id="GO:0052621">
    <property type="term" value="F:diguanylate cyclase activity"/>
    <property type="evidence" value="ECO:0007669"/>
    <property type="project" value="UniProtKB-EC"/>
</dbReference>
<gene>
    <name evidence="5" type="ORF">ACFOEB_04710</name>
</gene>
<feature type="transmembrane region" description="Helical" evidence="3">
    <location>
        <begin position="78"/>
        <end position="97"/>
    </location>
</feature>
<proteinExistence type="predicted"/>
<comment type="catalytic activity">
    <reaction evidence="2">
        <text>2 GTP = 3',3'-c-di-GMP + 2 diphosphate</text>
        <dbReference type="Rhea" id="RHEA:24898"/>
        <dbReference type="ChEBI" id="CHEBI:33019"/>
        <dbReference type="ChEBI" id="CHEBI:37565"/>
        <dbReference type="ChEBI" id="CHEBI:58805"/>
        <dbReference type="EC" id="2.7.7.65"/>
    </reaction>
</comment>
<evidence type="ECO:0000313" key="6">
    <source>
        <dbReference type="Proteomes" id="UP001595548"/>
    </source>
</evidence>
<protein>
    <recommendedName>
        <fullName evidence="1">diguanylate cyclase</fullName>
        <ecNumber evidence="1">2.7.7.65</ecNumber>
    </recommendedName>
</protein>
<dbReference type="EC" id="2.7.7.65" evidence="1"/>
<accession>A0ABV7HSM0</accession>
<dbReference type="CDD" id="cd01949">
    <property type="entry name" value="GGDEF"/>
    <property type="match status" value="1"/>
</dbReference>
<keyword evidence="5" id="KW-0808">Transferase</keyword>